<evidence type="ECO:0000256" key="2">
    <source>
        <dbReference type="ARBA" id="ARBA00022980"/>
    </source>
</evidence>
<dbReference type="CDD" id="cd01433">
    <property type="entry name" value="Ribosomal_L16_L10e"/>
    <property type="match status" value="1"/>
</dbReference>
<keyword evidence="4" id="KW-0479">Metal-binding</keyword>
<protein>
    <submittedName>
        <fullName evidence="7">RplP protein</fullName>
    </submittedName>
</protein>
<dbReference type="OrthoDB" id="422002at2759"/>
<keyword evidence="2 5" id="KW-0689">Ribosomal protein</keyword>
<comment type="caution">
    <text evidence="7">The sequence shown here is derived from an EMBL/GenBank/DDBJ whole genome shotgun (WGS) entry which is preliminary data.</text>
</comment>
<dbReference type="PROSITE" id="PS50103">
    <property type="entry name" value="ZF_C3H1"/>
    <property type="match status" value="1"/>
</dbReference>
<dbReference type="Proteomes" id="UP000601435">
    <property type="component" value="Unassembled WGS sequence"/>
</dbReference>
<dbReference type="InterPro" id="IPR036920">
    <property type="entry name" value="Ribosomal_uL16_sf"/>
</dbReference>
<dbReference type="GO" id="GO:0008270">
    <property type="term" value="F:zinc ion binding"/>
    <property type="evidence" value="ECO:0007669"/>
    <property type="project" value="UniProtKB-KW"/>
</dbReference>
<dbReference type="PANTHER" id="PTHR12220:SF13">
    <property type="entry name" value="LARGE RIBOSOMAL SUBUNIT PROTEIN UL16M"/>
    <property type="match status" value="1"/>
</dbReference>
<dbReference type="PRINTS" id="PR00060">
    <property type="entry name" value="RIBOSOMALL16"/>
</dbReference>
<keyword evidence="4" id="KW-0863">Zinc-finger</keyword>
<dbReference type="PROSITE" id="PS00701">
    <property type="entry name" value="RIBOSOMAL_L16_2"/>
    <property type="match status" value="1"/>
</dbReference>
<keyword evidence="4" id="KW-0862">Zinc</keyword>
<dbReference type="GO" id="GO:0006412">
    <property type="term" value="P:translation"/>
    <property type="evidence" value="ECO:0007669"/>
    <property type="project" value="InterPro"/>
</dbReference>
<reference evidence="7" key="1">
    <citation type="submission" date="2021-02" db="EMBL/GenBank/DDBJ databases">
        <authorList>
            <person name="Dougan E. K."/>
            <person name="Rhodes N."/>
            <person name="Thang M."/>
            <person name="Chan C."/>
        </authorList>
    </citation>
    <scope>NUCLEOTIDE SEQUENCE</scope>
</reference>
<organism evidence="7 8">
    <name type="scientific">Symbiodinium necroappetens</name>
    <dbReference type="NCBI Taxonomy" id="1628268"/>
    <lineage>
        <taxon>Eukaryota</taxon>
        <taxon>Sar</taxon>
        <taxon>Alveolata</taxon>
        <taxon>Dinophyceae</taxon>
        <taxon>Suessiales</taxon>
        <taxon>Symbiodiniaceae</taxon>
        <taxon>Symbiodinium</taxon>
    </lineage>
</organism>
<dbReference type="Pfam" id="PF00252">
    <property type="entry name" value="Ribosomal_L16"/>
    <property type="match status" value="1"/>
</dbReference>
<evidence type="ECO:0000256" key="4">
    <source>
        <dbReference type="PROSITE-ProRule" id="PRU00723"/>
    </source>
</evidence>
<evidence type="ECO:0000256" key="3">
    <source>
        <dbReference type="ARBA" id="ARBA00023274"/>
    </source>
</evidence>
<sequence length="791" mass="87151">MGSTQYEAQPIQMPDPMERAKTGGFLQRGRDLGDKFQAVPLLPGGALNGATMLPMREQDLRACGGGGIQFAQAQLWNGDGSPQACPNQFRKDGQAVLTPIGQNFAKTDSQAMSPNWQPHKVYLPQGLTSFVVVGEAHQDVASPNSQSSPIHVQAIPLPMGTPVQRDVQAMPLAPGAGLPQHAQRDGQAYPFAAPGAPVMPMRDCQAFPMQGNAVARPMPYEGQAFVVAHPNPNAVPLRSDWQVYPVSQSGSSSPERNESQAFSQMTQMQNLGPVGLMPLEGQVTAPLPPGVPSEGSIGHPELCRRPCFYFAKGCCTNGKDCGYCHAQHTEKAPKLDKRQRLVLQSLPENMLLEMLMNRVQEKAEEKRMTAAMTDILDLWQKRLAYLAVNPPVVSPEDAENLAERYVRNLDKILRRMNISELIALAIRSAKEEQGYVGDLREAMDHGFNLFTVSLCVQPVTTTECGQQHVAGRNPLINAAENKVAFFTLVASRMQWQPCETRAAWWALNLPEISDVVEGPLRLCCSSEGRRGAEDNIYEARRCCPDKCGSGQVCAAGMTAALGVRSRATTSPIVSKAMGAAIQPAATAFAGASAGAVSAAPAGSENEPREAKTKRRMLMPKNIKWRKPHKPPVKPWDTNRWKYKGEAWRGNKPYFGKYALQILEEAWINAPNIEACRRMMVRTLRRDGGKVWLRCFPHSAITWRGKETRMGGGKGTIQYWVQAVRPGYILFEVDGCSEETARRAFHYMMKYLPFKTKFLIKEGPSRFELGLAGSLKSKKHIPEEFRKKSDAD</sequence>
<accession>A0A812J241</accession>
<dbReference type="AlphaFoldDB" id="A0A812J241"/>
<dbReference type="EMBL" id="CAJNJA010005577">
    <property type="protein sequence ID" value="CAE7193362.1"/>
    <property type="molecule type" value="Genomic_DNA"/>
</dbReference>
<comment type="similarity">
    <text evidence="1 5">Belongs to the universal ribosomal protein uL16 family.</text>
</comment>
<dbReference type="NCBIfam" id="TIGR01164">
    <property type="entry name" value="rplP_bact"/>
    <property type="match status" value="1"/>
</dbReference>
<gene>
    <name evidence="7" type="primary">rplP</name>
    <name evidence="7" type="ORF">SNEC2469_LOCUS1250</name>
</gene>
<keyword evidence="8" id="KW-1185">Reference proteome</keyword>
<evidence type="ECO:0000256" key="5">
    <source>
        <dbReference type="RuleBase" id="RU004413"/>
    </source>
</evidence>
<feature type="zinc finger region" description="C3H1-type" evidence="4">
    <location>
        <begin position="301"/>
        <end position="328"/>
    </location>
</feature>
<dbReference type="InterPro" id="IPR000571">
    <property type="entry name" value="Znf_CCCH"/>
</dbReference>
<dbReference type="GO" id="GO:0005840">
    <property type="term" value="C:ribosome"/>
    <property type="evidence" value="ECO:0007669"/>
    <property type="project" value="UniProtKB-KW"/>
</dbReference>
<dbReference type="InterPro" id="IPR047873">
    <property type="entry name" value="Ribosomal_uL16"/>
</dbReference>
<dbReference type="InterPro" id="IPR000114">
    <property type="entry name" value="Ribosomal_uL16_bact-type"/>
</dbReference>
<dbReference type="GO" id="GO:0003735">
    <property type="term" value="F:structural constituent of ribosome"/>
    <property type="evidence" value="ECO:0007669"/>
    <property type="project" value="InterPro"/>
</dbReference>
<dbReference type="GO" id="GO:0019843">
    <property type="term" value="F:rRNA binding"/>
    <property type="evidence" value="ECO:0007669"/>
    <property type="project" value="InterPro"/>
</dbReference>
<dbReference type="SUPFAM" id="SSF54686">
    <property type="entry name" value="Ribosomal protein L16p/L10e"/>
    <property type="match status" value="1"/>
</dbReference>
<dbReference type="InterPro" id="IPR020798">
    <property type="entry name" value="Ribosomal_uL16_CS"/>
</dbReference>
<evidence type="ECO:0000313" key="8">
    <source>
        <dbReference type="Proteomes" id="UP000601435"/>
    </source>
</evidence>
<evidence type="ECO:0000259" key="6">
    <source>
        <dbReference type="PROSITE" id="PS50103"/>
    </source>
</evidence>
<dbReference type="InterPro" id="IPR016180">
    <property type="entry name" value="Ribosomal_uL16_dom"/>
</dbReference>
<dbReference type="GO" id="GO:1990904">
    <property type="term" value="C:ribonucleoprotein complex"/>
    <property type="evidence" value="ECO:0007669"/>
    <property type="project" value="UniProtKB-KW"/>
</dbReference>
<keyword evidence="3 5" id="KW-0687">Ribonucleoprotein</keyword>
<name>A0A812J241_9DINO</name>
<dbReference type="Gene3D" id="3.90.1170.10">
    <property type="entry name" value="Ribosomal protein L10e/L16"/>
    <property type="match status" value="1"/>
</dbReference>
<dbReference type="PANTHER" id="PTHR12220">
    <property type="entry name" value="50S/60S RIBOSOMAL PROTEIN L16"/>
    <property type="match status" value="1"/>
</dbReference>
<proteinExistence type="inferred from homology"/>
<feature type="domain" description="C3H1-type" evidence="6">
    <location>
        <begin position="301"/>
        <end position="328"/>
    </location>
</feature>
<evidence type="ECO:0000313" key="7">
    <source>
        <dbReference type="EMBL" id="CAE7193362.1"/>
    </source>
</evidence>
<evidence type="ECO:0000256" key="1">
    <source>
        <dbReference type="ARBA" id="ARBA00008931"/>
    </source>
</evidence>